<dbReference type="Pfam" id="PF01421">
    <property type="entry name" value="Reprolysin"/>
    <property type="match status" value="1"/>
</dbReference>
<evidence type="ECO:0000256" key="1">
    <source>
        <dbReference type="ARBA" id="ARBA00022670"/>
    </source>
</evidence>
<feature type="chain" id="PRO_5003447641" description="Peptidase M12B domain-containing protein" evidence="6">
    <location>
        <begin position="19"/>
        <end position="505"/>
    </location>
</feature>
<dbReference type="SUPFAM" id="SSF55486">
    <property type="entry name" value="Metalloproteases ('zincins'), catalytic domain"/>
    <property type="match status" value="1"/>
</dbReference>
<name>G3MLJ2_AMBMU</name>
<dbReference type="Gene3D" id="3.40.390.10">
    <property type="entry name" value="Collagenase (Catalytic Domain)"/>
    <property type="match status" value="1"/>
</dbReference>
<sequence length="505" mass="56880">MLFAYILTVILSPILITASELPKEGLLVFPELFHSRAEGGINVLRLTYSITLKLQKSSVLKSQFLVRTYTDGIPMHTYMTGADLEEDLFHDPDSMASVSINTNDGVTVEGVVGPKLRVEPLLTQERDSHGRIPHRLFHIEGDLTKDDNDYSVPENKVKEIQVSDSENETMNISERSSDKIYPELFVVVDSLFARSFSSTRKIIKYVSIMVNAINLRYLSVTSPKVKHVLVGLEVTTPERETFLRRLRLDPRYIHSQGSLASFYNYTLGNPKLYKKFDIIDLLTAHDMATIKQGQINNGNAGYAYIRTACTDLKVGIGEDKPKTFLGVHVMAHEIGHVLGCLHDGERSPWENEGVPGSEECPFRQGFLMSYIRKNSNTYKFSECCVRQIREKARSRSGACLHKKNVENKSVKKYNYLPGEKVDRTAQCRNAFPTARDALYMENYGVKDCRIRCAITTGGGVSDVKTLNLCDGTPCKDGKRYVCINGICMKKKRKYDNEAVPPSIFS</sequence>
<feature type="binding site" evidence="5">
    <location>
        <position position="336"/>
    </location>
    <ligand>
        <name>Zn(2+)</name>
        <dbReference type="ChEBI" id="CHEBI:29105"/>
        <note>catalytic</note>
    </ligand>
</feature>
<reference evidence="8" key="1">
    <citation type="journal article" date="2011" name="PLoS ONE">
        <title>A deep insight into the sialotranscriptome of the gulf coast tick, Amblyomma maculatum.</title>
        <authorList>
            <person name="Karim S."/>
            <person name="Singh P."/>
            <person name="Ribeiro J.M."/>
        </authorList>
    </citation>
    <scope>NUCLEOTIDE SEQUENCE</scope>
    <source>
        <tissue evidence="8">Salivary gland</tissue>
    </source>
</reference>
<evidence type="ECO:0000256" key="4">
    <source>
        <dbReference type="ARBA" id="ARBA00023049"/>
    </source>
</evidence>
<dbReference type="GO" id="GO:0004222">
    <property type="term" value="F:metalloendopeptidase activity"/>
    <property type="evidence" value="ECO:0007669"/>
    <property type="project" value="InterPro"/>
</dbReference>
<dbReference type="GO" id="GO:0046872">
    <property type="term" value="F:metal ion binding"/>
    <property type="evidence" value="ECO:0007669"/>
    <property type="project" value="UniProtKB-KW"/>
</dbReference>
<evidence type="ECO:0000256" key="6">
    <source>
        <dbReference type="SAM" id="SignalP"/>
    </source>
</evidence>
<feature type="binding site" evidence="5">
    <location>
        <position position="342"/>
    </location>
    <ligand>
        <name>Zn(2+)</name>
        <dbReference type="ChEBI" id="CHEBI:29105"/>
        <note>catalytic</note>
    </ligand>
</feature>
<keyword evidence="3 5" id="KW-0862">Zinc</keyword>
<accession>G3MLJ2</accession>
<protein>
    <recommendedName>
        <fullName evidence="7">Peptidase M12B domain-containing protein</fullName>
    </recommendedName>
</protein>
<keyword evidence="6" id="KW-0732">Signal</keyword>
<feature type="active site" evidence="5">
    <location>
        <position position="333"/>
    </location>
</feature>
<keyword evidence="5" id="KW-0479">Metal-binding</keyword>
<dbReference type="EMBL" id="JO842743">
    <property type="protein sequence ID" value="AEO34360.1"/>
    <property type="molecule type" value="mRNA"/>
</dbReference>
<feature type="binding site" evidence="5">
    <location>
        <position position="332"/>
    </location>
    <ligand>
        <name>Zn(2+)</name>
        <dbReference type="ChEBI" id="CHEBI:29105"/>
        <note>catalytic</note>
    </ligand>
</feature>
<evidence type="ECO:0000313" key="8">
    <source>
        <dbReference type="EMBL" id="AEO34360.1"/>
    </source>
</evidence>
<dbReference type="Gene3D" id="3.40.1620.60">
    <property type="match status" value="1"/>
</dbReference>
<feature type="domain" description="Peptidase M12B" evidence="7">
    <location>
        <begin position="180"/>
        <end position="404"/>
    </location>
</feature>
<dbReference type="PANTHER" id="PTHR11905:SF159">
    <property type="entry name" value="ADAM METALLOPROTEASE"/>
    <property type="match status" value="1"/>
</dbReference>
<evidence type="ECO:0000259" key="7">
    <source>
        <dbReference type="PROSITE" id="PS50215"/>
    </source>
</evidence>
<dbReference type="PANTHER" id="PTHR11905">
    <property type="entry name" value="ADAM A DISINTEGRIN AND METALLOPROTEASE DOMAIN"/>
    <property type="match status" value="1"/>
</dbReference>
<organism evidence="8">
    <name type="scientific">Amblyomma maculatum</name>
    <name type="common">Gulf Coast tick</name>
    <dbReference type="NCBI Taxonomy" id="34609"/>
    <lineage>
        <taxon>Eukaryota</taxon>
        <taxon>Metazoa</taxon>
        <taxon>Ecdysozoa</taxon>
        <taxon>Arthropoda</taxon>
        <taxon>Chelicerata</taxon>
        <taxon>Arachnida</taxon>
        <taxon>Acari</taxon>
        <taxon>Parasitiformes</taxon>
        <taxon>Ixodida</taxon>
        <taxon>Ixodoidea</taxon>
        <taxon>Ixodidae</taxon>
        <taxon>Amblyomminae</taxon>
        <taxon>Amblyomma</taxon>
    </lineage>
</organism>
<keyword evidence="2" id="KW-0378">Hydrolase</keyword>
<comment type="caution">
    <text evidence="5">Lacks conserved residue(s) required for the propagation of feature annotation.</text>
</comment>
<feature type="signal peptide" evidence="6">
    <location>
        <begin position="1"/>
        <end position="18"/>
    </location>
</feature>
<proteinExistence type="evidence at transcript level"/>
<dbReference type="AlphaFoldDB" id="G3MLJ2"/>
<evidence type="ECO:0000256" key="3">
    <source>
        <dbReference type="ARBA" id="ARBA00022833"/>
    </source>
</evidence>
<keyword evidence="4" id="KW-0482">Metalloprotease</keyword>
<dbReference type="InterPro" id="IPR024079">
    <property type="entry name" value="MetalloPept_cat_dom_sf"/>
</dbReference>
<dbReference type="InterPro" id="IPR001590">
    <property type="entry name" value="Peptidase_M12B"/>
</dbReference>
<dbReference type="PROSITE" id="PS50215">
    <property type="entry name" value="ADAM_MEPRO"/>
    <property type="match status" value="1"/>
</dbReference>
<evidence type="ECO:0000256" key="5">
    <source>
        <dbReference type="PROSITE-ProRule" id="PRU00276"/>
    </source>
</evidence>
<dbReference type="GO" id="GO:0006509">
    <property type="term" value="P:membrane protein ectodomain proteolysis"/>
    <property type="evidence" value="ECO:0007669"/>
    <property type="project" value="TreeGrafter"/>
</dbReference>
<keyword evidence="1" id="KW-0645">Protease</keyword>
<evidence type="ECO:0000256" key="2">
    <source>
        <dbReference type="ARBA" id="ARBA00022801"/>
    </source>
</evidence>